<dbReference type="GO" id="GO:0046872">
    <property type="term" value="F:metal ion binding"/>
    <property type="evidence" value="ECO:0007669"/>
    <property type="project" value="InterPro"/>
</dbReference>
<keyword evidence="3" id="KW-0378">Hydrolase</keyword>
<dbReference type="GO" id="GO:0016491">
    <property type="term" value="F:oxidoreductase activity"/>
    <property type="evidence" value="ECO:0007669"/>
    <property type="project" value="InterPro"/>
</dbReference>
<dbReference type="PANTHER" id="PTHR43717:SF1">
    <property type="entry name" value="ANAEROBIC NITRIC OXIDE REDUCTASE FLAVORUBREDOXIN"/>
    <property type="match status" value="1"/>
</dbReference>
<dbReference type="OrthoDB" id="9800607at2"/>
<evidence type="ECO:0000259" key="2">
    <source>
        <dbReference type="PROSITE" id="PS50902"/>
    </source>
</evidence>
<organism evidence="3 4">
    <name type="scientific">Halarcobacter anaerophilus</name>
    <dbReference type="NCBI Taxonomy" id="877500"/>
    <lineage>
        <taxon>Bacteria</taxon>
        <taxon>Pseudomonadati</taxon>
        <taxon>Campylobacterota</taxon>
        <taxon>Epsilonproteobacteria</taxon>
        <taxon>Campylobacterales</taxon>
        <taxon>Arcobacteraceae</taxon>
        <taxon>Halarcobacter</taxon>
    </lineage>
</organism>
<dbReference type="InterPro" id="IPR001279">
    <property type="entry name" value="Metallo-B-lactamas"/>
</dbReference>
<dbReference type="InterPro" id="IPR008254">
    <property type="entry name" value="Flavodoxin/NO_synth"/>
</dbReference>
<dbReference type="InterPro" id="IPR036866">
    <property type="entry name" value="RibonucZ/Hydroxyglut_hydro"/>
</dbReference>
<gene>
    <name evidence="3" type="ORF">CRV06_03245</name>
</gene>
<dbReference type="InterPro" id="IPR016440">
    <property type="entry name" value="Rubredoxin-O_OxRdtase"/>
</dbReference>
<dbReference type="InterPro" id="IPR045761">
    <property type="entry name" value="ODP_dom"/>
</dbReference>
<dbReference type="SUPFAM" id="SSF56281">
    <property type="entry name" value="Metallo-hydrolase/oxidoreductase"/>
    <property type="match status" value="1"/>
</dbReference>
<dbReference type="PIRSF" id="PIRSF005243">
    <property type="entry name" value="ROO"/>
    <property type="match status" value="1"/>
</dbReference>
<dbReference type="CDD" id="cd07709">
    <property type="entry name" value="flavodiiron_proteins_MBL-fold"/>
    <property type="match status" value="1"/>
</dbReference>
<reference evidence="3 4" key="1">
    <citation type="submission" date="2017-10" db="EMBL/GenBank/DDBJ databases">
        <title>Genomics of the genus Arcobacter.</title>
        <authorList>
            <person name="Perez-Cataluna A."/>
            <person name="Figueras M.J."/>
        </authorList>
    </citation>
    <scope>NUCLEOTIDE SEQUENCE [LARGE SCALE GENOMIC DNA]</scope>
    <source>
        <strain evidence="3 4">DSM 24636</strain>
    </source>
</reference>
<dbReference type="Gene3D" id="3.60.15.10">
    <property type="entry name" value="Ribonuclease Z/Hydroxyacylglutathione hydrolase-like"/>
    <property type="match status" value="1"/>
</dbReference>
<comment type="caution">
    <text evidence="3">The sequence shown here is derived from an EMBL/GenBank/DDBJ whole genome shotgun (WGS) entry which is preliminary data.</text>
</comment>
<accession>A0A4Q0Y1T9</accession>
<sequence length="414" mass="47451">MENINNEPIEIAPNIYFIGAFDPDIRTFDIIMKTANGSSYNAYLIKTDEGVVIVDTVKLEFQNEFFQKIEKLCSYDEIKYVIAHHLEPDHAGAIPELIERAPQAKVLISPQATAMLKAITHKDNIDFETVWTNKSLKLGDKTIKFLTTPYLHWPETMSSYVEEDKLLFSGDVFGSHYYDKRLFDDLVGDFFYAFKYYYDHIMRPFKSYALNAIKLYEKYEIDIIATLHGPILRDNPKKYVDYYRKWSQDDYKVISNGKKTLSIFYLTSYKNTQDMAEAIYEGAESVEGIVANVYDLASIEESNMINILEESDGILIGAPTINADAPKPVWDLLSCMMLLEKRGKIGGAFGSYGWSGEAVDMIVHRLKSLNFRVPPLQSMKIKLIPTKEELKDCYNFGVEFSEVLNGKIIEITMN</sequence>
<dbReference type="Gene3D" id="3.40.50.360">
    <property type="match status" value="1"/>
</dbReference>
<dbReference type="SUPFAM" id="SSF52218">
    <property type="entry name" value="Flavoproteins"/>
    <property type="match status" value="1"/>
</dbReference>
<dbReference type="Pfam" id="PF19583">
    <property type="entry name" value="ODP"/>
    <property type="match status" value="1"/>
</dbReference>
<comment type="similarity">
    <text evidence="1">In the N-terminal section; belongs to the zinc metallo-hydrolase group 3 family.</text>
</comment>
<dbReference type="SMART" id="SM00849">
    <property type="entry name" value="Lactamase_B"/>
    <property type="match status" value="1"/>
</dbReference>
<dbReference type="GO" id="GO:0009055">
    <property type="term" value="F:electron transfer activity"/>
    <property type="evidence" value="ECO:0007669"/>
    <property type="project" value="InterPro"/>
</dbReference>
<dbReference type="RefSeq" id="WP_044419128.1">
    <property type="nucleotide sequence ID" value="NZ_CP041070.1"/>
</dbReference>
<dbReference type="PANTHER" id="PTHR43717">
    <property type="entry name" value="ANAEROBIC NITRIC OXIDE REDUCTASE FLAVORUBREDOXIN"/>
    <property type="match status" value="1"/>
</dbReference>
<feature type="domain" description="Flavodoxin-like" evidence="2">
    <location>
        <begin position="261"/>
        <end position="401"/>
    </location>
</feature>
<dbReference type="Pfam" id="PF00258">
    <property type="entry name" value="Flavodoxin_1"/>
    <property type="match status" value="1"/>
</dbReference>
<evidence type="ECO:0000313" key="3">
    <source>
        <dbReference type="EMBL" id="RXJ63972.1"/>
    </source>
</evidence>
<protein>
    <submittedName>
        <fullName evidence="3">MBL fold metallo-hydrolase</fullName>
    </submittedName>
</protein>
<evidence type="ECO:0000256" key="1">
    <source>
        <dbReference type="ARBA" id="ARBA00007121"/>
    </source>
</evidence>
<keyword evidence="4" id="KW-1185">Reference proteome</keyword>
<dbReference type="Proteomes" id="UP000290191">
    <property type="component" value="Unassembled WGS sequence"/>
</dbReference>
<dbReference type="GO" id="GO:0016787">
    <property type="term" value="F:hydrolase activity"/>
    <property type="evidence" value="ECO:0007669"/>
    <property type="project" value="UniProtKB-KW"/>
</dbReference>
<dbReference type="EMBL" id="PDKO01000002">
    <property type="protein sequence ID" value="RXJ63972.1"/>
    <property type="molecule type" value="Genomic_DNA"/>
</dbReference>
<dbReference type="GO" id="GO:0010181">
    <property type="term" value="F:FMN binding"/>
    <property type="evidence" value="ECO:0007669"/>
    <property type="project" value="InterPro"/>
</dbReference>
<name>A0A4Q0Y1T9_9BACT</name>
<proteinExistence type="inferred from homology"/>
<dbReference type="STRING" id="877500.GCA_000935065_03025"/>
<dbReference type="InterPro" id="IPR029039">
    <property type="entry name" value="Flavoprotein-like_sf"/>
</dbReference>
<dbReference type="AlphaFoldDB" id="A0A4Q0Y1T9"/>
<evidence type="ECO:0000313" key="4">
    <source>
        <dbReference type="Proteomes" id="UP000290191"/>
    </source>
</evidence>
<dbReference type="PROSITE" id="PS50902">
    <property type="entry name" value="FLAVODOXIN_LIKE"/>
    <property type="match status" value="1"/>
</dbReference>